<reference evidence="2 3" key="1">
    <citation type="submission" date="2020-07" db="EMBL/GenBank/DDBJ databases">
        <title>Description of Kordia aestuariivivens sp. nov., isolated from a tidal flat.</title>
        <authorList>
            <person name="Park S."/>
            <person name="Yoon J.-H."/>
        </authorList>
    </citation>
    <scope>NUCLEOTIDE SEQUENCE [LARGE SCALE GENOMIC DNA]</scope>
    <source>
        <strain evidence="2 3">YSTF-M3</strain>
    </source>
</reference>
<sequence>MEEEQSYDPFQLQYASSTRRFSLRTKLMAIVLVFIFVMIPLYEISPETFKLNHITQYVPCQIGIICGCFG</sequence>
<comment type="caution">
    <text evidence="2">The sequence shown here is derived from an EMBL/GenBank/DDBJ whole genome shotgun (WGS) entry which is preliminary data.</text>
</comment>
<evidence type="ECO:0000256" key="1">
    <source>
        <dbReference type="SAM" id="Phobius"/>
    </source>
</evidence>
<feature type="transmembrane region" description="Helical" evidence="1">
    <location>
        <begin position="21"/>
        <end position="42"/>
    </location>
</feature>
<accession>A0ABR7Q6B0</accession>
<organism evidence="2 3">
    <name type="scientific">Kordia aestuariivivens</name>
    <dbReference type="NCBI Taxonomy" id="2759037"/>
    <lineage>
        <taxon>Bacteria</taxon>
        <taxon>Pseudomonadati</taxon>
        <taxon>Bacteroidota</taxon>
        <taxon>Flavobacteriia</taxon>
        <taxon>Flavobacteriales</taxon>
        <taxon>Flavobacteriaceae</taxon>
        <taxon>Kordia</taxon>
    </lineage>
</organism>
<evidence type="ECO:0000313" key="3">
    <source>
        <dbReference type="Proteomes" id="UP000619238"/>
    </source>
</evidence>
<dbReference type="RefSeq" id="WP_187561097.1">
    <property type="nucleotide sequence ID" value="NZ_JACGWS010000002.1"/>
</dbReference>
<keyword evidence="1" id="KW-0812">Transmembrane</keyword>
<keyword evidence="3" id="KW-1185">Reference proteome</keyword>
<dbReference type="Proteomes" id="UP000619238">
    <property type="component" value="Unassembled WGS sequence"/>
</dbReference>
<name>A0ABR7Q6B0_9FLAO</name>
<protein>
    <submittedName>
        <fullName evidence="2">Uncharacterized protein</fullName>
    </submittedName>
</protein>
<gene>
    <name evidence="2" type="ORF">H2O64_05200</name>
</gene>
<dbReference type="EMBL" id="JACGWS010000002">
    <property type="protein sequence ID" value="MBC8754057.1"/>
    <property type="molecule type" value="Genomic_DNA"/>
</dbReference>
<proteinExistence type="predicted"/>
<keyword evidence="1" id="KW-0472">Membrane</keyword>
<keyword evidence="1" id="KW-1133">Transmembrane helix</keyword>
<evidence type="ECO:0000313" key="2">
    <source>
        <dbReference type="EMBL" id="MBC8754057.1"/>
    </source>
</evidence>